<dbReference type="PANTHER" id="PTHR30154">
    <property type="entry name" value="LEUCINE-RESPONSIVE REGULATORY PROTEIN"/>
    <property type="match status" value="1"/>
</dbReference>
<dbReference type="InterPro" id="IPR019887">
    <property type="entry name" value="Tscrpt_reg_AsnC/Lrp_C"/>
</dbReference>
<keyword evidence="7" id="KW-1185">Reference proteome</keyword>
<dbReference type="Pfam" id="PF13412">
    <property type="entry name" value="HTH_24"/>
    <property type="match status" value="1"/>
</dbReference>
<evidence type="ECO:0000259" key="5">
    <source>
        <dbReference type="PROSITE" id="PS50956"/>
    </source>
</evidence>
<feature type="domain" description="HTH asnC-type" evidence="5">
    <location>
        <begin position="2"/>
        <end position="63"/>
    </location>
</feature>
<keyword evidence="1" id="KW-0805">Transcription regulation</keyword>
<dbReference type="Gene3D" id="3.30.70.920">
    <property type="match status" value="1"/>
</dbReference>
<evidence type="ECO:0000256" key="4">
    <source>
        <dbReference type="ARBA" id="ARBA00023163"/>
    </source>
</evidence>
<dbReference type="InterPro" id="IPR019885">
    <property type="entry name" value="Tscrpt_reg_HTH_AsnC-type_CS"/>
</dbReference>
<dbReference type="InterPro" id="IPR000485">
    <property type="entry name" value="AsnC-type_HTH_dom"/>
</dbReference>
<comment type="caution">
    <text evidence="6">The sequence shown here is derived from an EMBL/GenBank/DDBJ whole genome shotgun (WGS) entry which is preliminary data.</text>
</comment>
<dbReference type="InterPro" id="IPR011008">
    <property type="entry name" value="Dimeric_a/b-barrel"/>
</dbReference>
<dbReference type="SUPFAM" id="SSF54909">
    <property type="entry name" value="Dimeric alpha+beta barrel"/>
    <property type="match status" value="1"/>
</dbReference>
<dbReference type="PROSITE" id="PS00519">
    <property type="entry name" value="HTH_ASNC_1"/>
    <property type="match status" value="1"/>
</dbReference>
<dbReference type="PANTHER" id="PTHR30154:SF0">
    <property type="entry name" value="LEUCINE-RESPONSIVE REGULATORY PROTEIN"/>
    <property type="match status" value="1"/>
</dbReference>
<sequence>MLDQINRRILRELQESPTISNAELAAQVGLSPSTCLARLRRLQEAGFIVGCSALLNPDLLGFPLLVFTEVSLRRGVPWEGFISAVQRLPEIQECHRVAGHFDYLLKIRARSLADYRGFICEQLLVLPCVQRTLTRVVVEDLAVAGKLQLT</sequence>
<gene>
    <name evidence="6" type="primary">lrp_2</name>
    <name evidence="6" type="ORF">NCCP691_09470</name>
</gene>
<reference evidence="6 7" key="1">
    <citation type="journal article" date="2022" name="Int. J. Syst. Evol. Microbiol.">
        <title>Noviherbaspirillum aridicola sp. nov., isolated from an arid soil in Pakistan.</title>
        <authorList>
            <person name="Khan I.U."/>
            <person name="Saqib M."/>
            <person name="Amin A."/>
            <person name="Hussain F."/>
            <person name="Li L."/>
            <person name="Liu Y.H."/>
            <person name="Fang B.Z."/>
            <person name="Ahmed I."/>
            <person name="Li W.J."/>
        </authorList>
    </citation>
    <scope>NUCLEOTIDE SEQUENCE [LARGE SCALE GENOMIC DNA]</scope>
    <source>
        <strain evidence="6 7">NCCP-691</strain>
    </source>
</reference>
<dbReference type="Gene3D" id="1.10.10.10">
    <property type="entry name" value="Winged helix-like DNA-binding domain superfamily/Winged helix DNA-binding domain"/>
    <property type="match status" value="1"/>
</dbReference>
<name>A0ABQ4Q176_9BURK</name>
<dbReference type="InterPro" id="IPR036390">
    <property type="entry name" value="WH_DNA-bd_sf"/>
</dbReference>
<evidence type="ECO:0000256" key="2">
    <source>
        <dbReference type="ARBA" id="ARBA00023125"/>
    </source>
</evidence>
<evidence type="ECO:0000256" key="3">
    <source>
        <dbReference type="ARBA" id="ARBA00023159"/>
    </source>
</evidence>
<evidence type="ECO:0000256" key="1">
    <source>
        <dbReference type="ARBA" id="ARBA00023015"/>
    </source>
</evidence>
<dbReference type="InterPro" id="IPR011991">
    <property type="entry name" value="ArsR-like_HTH"/>
</dbReference>
<organism evidence="6 7">
    <name type="scientific">Noviherbaspirillum aridicola</name>
    <dbReference type="NCBI Taxonomy" id="2849687"/>
    <lineage>
        <taxon>Bacteria</taxon>
        <taxon>Pseudomonadati</taxon>
        <taxon>Pseudomonadota</taxon>
        <taxon>Betaproteobacteria</taxon>
        <taxon>Burkholderiales</taxon>
        <taxon>Oxalobacteraceae</taxon>
        <taxon>Noviherbaspirillum</taxon>
    </lineage>
</organism>
<dbReference type="InterPro" id="IPR036388">
    <property type="entry name" value="WH-like_DNA-bd_sf"/>
</dbReference>
<dbReference type="CDD" id="cd00090">
    <property type="entry name" value="HTH_ARSR"/>
    <property type="match status" value="1"/>
</dbReference>
<protein>
    <submittedName>
        <fullName evidence="6">Leucine-responsive regulatory protein</fullName>
    </submittedName>
</protein>
<keyword evidence="3" id="KW-0010">Activator</keyword>
<keyword evidence="4" id="KW-0804">Transcription</keyword>
<dbReference type="SUPFAM" id="SSF46785">
    <property type="entry name" value="Winged helix' DNA-binding domain"/>
    <property type="match status" value="1"/>
</dbReference>
<keyword evidence="2" id="KW-0238">DNA-binding</keyword>
<dbReference type="EMBL" id="BPMK01000003">
    <property type="protein sequence ID" value="GIZ50933.1"/>
    <property type="molecule type" value="Genomic_DNA"/>
</dbReference>
<dbReference type="PROSITE" id="PS50956">
    <property type="entry name" value="HTH_ASNC_2"/>
    <property type="match status" value="1"/>
</dbReference>
<dbReference type="PRINTS" id="PR00033">
    <property type="entry name" value="HTHASNC"/>
</dbReference>
<evidence type="ECO:0000313" key="7">
    <source>
        <dbReference type="Proteomes" id="UP000887222"/>
    </source>
</evidence>
<evidence type="ECO:0000313" key="6">
    <source>
        <dbReference type="EMBL" id="GIZ50933.1"/>
    </source>
</evidence>
<dbReference type="Proteomes" id="UP000887222">
    <property type="component" value="Unassembled WGS sequence"/>
</dbReference>
<dbReference type="SMART" id="SM00344">
    <property type="entry name" value="HTH_ASNC"/>
    <property type="match status" value="1"/>
</dbReference>
<accession>A0ABQ4Q176</accession>
<dbReference type="RefSeq" id="WP_220807096.1">
    <property type="nucleotide sequence ID" value="NZ_BPMK01000003.1"/>
</dbReference>
<proteinExistence type="predicted"/>
<dbReference type="Pfam" id="PF01037">
    <property type="entry name" value="AsnC_trans_reg"/>
    <property type="match status" value="1"/>
</dbReference>
<dbReference type="InterPro" id="IPR019888">
    <property type="entry name" value="Tscrpt_reg_AsnC-like"/>
</dbReference>